<sequence length="82" mass="9206">MRYEFTDDAIILSPLLSKVVLQKEEITGVSMPTDYAPANGILVGSIQYGMDAVMIHTNRGNFYFYTGTPQAFMKKAQDFFTV</sequence>
<protein>
    <submittedName>
        <fullName evidence="1">Uncharacterized protein</fullName>
    </submittedName>
</protein>
<proteinExistence type="predicted"/>
<gene>
    <name evidence="1" type="ORF">NK662_07765</name>
</gene>
<dbReference type="RefSeq" id="WP_254758350.1">
    <property type="nucleotide sequence ID" value="NZ_JANCLT010000003.1"/>
</dbReference>
<accession>A0AA42BQG9</accession>
<comment type="caution">
    <text evidence="1">The sequence shown here is derived from an EMBL/GenBank/DDBJ whole genome shotgun (WGS) entry which is preliminary data.</text>
</comment>
<dbReference type="AlphaFoldDB" id="A0AA42BQG9"/>
<name>A0AA42BQG9_9BACI</name>
<dbReference type="EMBL" id="JANCLT010000003">
    <property type="protein sequence ID" value="MCP8968439.1"/>
    <property type="molecule type" value="Genomic_DNA"/>
</dbReference>
<keyword evidence="2" id="KW-1185">Reference proteome</keyword>
<reference evidence="1" key="1">
    <citation type="submission" date="2022-07" db="EMBL/GenBank/DDBJ databases">
        <authorList>
            <person name="Li W.-J."/>
            <person name="Deng Q.-Q."/>
        </authorList>
    </citation>
    <scope>NUCLEOTIDE SEQUENCE</scope>
    <source>
        <strain evidence="1">SYSU M60031</strain>
    </source>
</reference>
<dbReference type="Proteomes" id="UP001156102">
    <property type="component" value="Unassembled WGS sequence"/>
</dbReference>
<organism evidence="1 2">
    <name type="scientific">Ectobacillus ponti</name>
    <dbReference type="NCBI Taxonomy" id="2961894"/>
    <lineage>
        <taxon>Bacteria</taxon>
        <taxon>Bacillati</taxon>
        <taxon>Bacillota</taxon>
        <taxon>Bacilli</taxon>
        <taxon>Bacillales</taxon>
        <taxon>Bacillaceae</taxon>
        <taxon>Ectobacillus</taxon>
    </lineage>
</organism>
<evidence type="ECO:0000313" key="1">
    <source>
        <dbReference type="EMBL" id="MCP8968439.1"/>
    </source>
</evidence>
<evidence type="ECO:0000313" key="2">
    <source>
        <dbReference type="Proteomes" id="UP001156102"/>
    </source>
</evidence>